<sequence length="114" mass="12437">MALGEILDVEVDAIQVPSPLPFSSPPPSHPIPPDVATLNIAKPTYTYLPHPLPYHHDRPYCPSPPNNDNDNDSASQHPPSTTKSPNKNPVPRTAVRRTSMTQPSMTQPSIQVSE</sequence>
<evidence type="ECO:0000256" key="1">
    <source>
        <dbReference type="SAM" id="MobiDB-lite"/>
    </source>
</evidence>
<feature type="compositionally biased region" description="Polar residues" evidence="1">
    <location>
        <begin position="96"/>
        <end position="114"/>
    </location>
</feature>
<evidence type="ECO:0000313" key="2">
    <source>
        <dbReference type="EMBL" id="KAF2634553.1"/>
    </source>
</evidence>
<dbReference type="EMBL" id="MU006820">
    <property type="protein sequence ID" value="KAF2634553.1"/>
    <property type="molecule type" value="Genomic_DNA"/>
</dbReference>
<accession>A0A6A6RHT6</accession>
<proteinExistence type="predicted"/>
<dbReference type="Proteomes" id="UP000799753">
    <property type="component" value="Unassembled WGS sequence"/>
</dbReference>
<gene>
    <name evidence="2" type="ORF">P280DRAFT_554490</name>
</gene>
<reference evidence="2" key="1">
    <citation type="journal article" date="2020" name="Stud. Mycol.">
        <title>101 Dothideomycetes genomes: a test case for predicting lifestyles and emergence of pathogens.</title>
        <authorList>
            <person name="Haridas S."/>
            <person name="Albert R."/>
            <person name="Binder M."/>
            <person name="Bloem J."/>
            <person name="Labutti K."/>
            <person name="Salamov A."/>
            <person name="Andreopoulos B."/>
            <person name="Baker S."/>
            <person name="Barry K."/>
            <person name="Bills G."/>
            <person name="Bluhm B."/>
            <person name="Cannon C."/>
            <person name="Castanera R."/>
            <person name="Culley D."/>
            <person name="Daum C."/>
            <person name="Ezra D."/>
            <person name="Gonzalez J."/>
            <person name="Henrissat B."/>
            <person name="Kuo A."/>
            <person name="Liang C."/>
            <person name="Lipzen A."/>
            <person name="Lutzoni F."/>
            <person name="Magnuson J."/>
            <person name="Mondo S."/>
            <person name="Nolan M."/>
            <person name="Ohm R."/>
            <person name="Pangilinan J."/>
            <person name="Park H.-J."/>
            <person name="Ramirez L."/>
            <person name="Alfaro M."/>
            <person name="Sun H."/>
            <person name="Tritt A."/>
            <person name="Yoshinaga Y."/>
            <person name="Zwiers L.-H."/>
            <person name="Turgeon B."/>
            <person name="Goodwin S."/>
            <person name="Spatafora J."/>
            <person name="Crous P."/>
            <person name="Grigoriev I."/>
        </authorList>
    </citation>
    <scope>NUCLEOTIDE SEQUENCE</scope>
    <source>
        <strain evidence="2">CBS 473.64</strain>
    </source>
</reference>
<feature type="region of interest" description="Disordered" evidence="1">
    <location>
        <begin position="16"/>
        <end position="36"/>
    </location>
</feature>
<organism evidence="2 3">
    <name type="scientific">Massarina eburnea CBS 473.64</name>
    <dbReference type="NCBI Taxonomy" id="1395130"/>
    <lineage>
        <taxon>Eukaryota</taxon>
        <taxon>Fungi</taxon>
        <taxon>Dikarya</taxon>
        <taxon>Ascomycota</taxon>
        <taxon>Pezizomycotina</taxon>
        <taxon>Dothideomycetes</taxon>
        <taxon>Pleosporomycetidae</taxon>
        <taxon>Pleosporales</taxon>
        <taxon>Massarineae</taxon>
        <taxon>Massarinaceae</taxon>
        <taxon>Massarina</taxon>
    </lineage>
</organism>
<feature type="region of interest" description="Disordered" evidence="1">
    <location>
        <begin position="49"/>
        <end position="114"/>
    </location>
</feature>
<protein>
    <submittedName>
        <fullName evidence="2">Uncharacterized protein</fullName>
    </submittedName>
</protein>
<feature type="compositionally biased region" description="Low complexity" evidence="1">
    <location>
        <begin position="66"/>
        <end position="75"/>
    </location>
</feature>
<feature type="compositionally biased region" description="Pro residues" evidence="1">
    <location>
        <begin position="18"/>
        <end position="33"/>
    </location>
</feature>
<name>A0A6A6RHT6_9PLEO</name>
<dbReference type="AlphaFoldDB" id="A0A6A6RHT6"/>
<feature type="compositionally biased region" description="Polar residues" evidence="1">
    <location>
        <begin position="76"/>
        <end position="87"/>
    </location>
</feature>
<evidence type="ECO:0000313" key="3">
    <source>
        <dbReference type="Proteomes" id="UP000799753"/>
    </source>
</evidence>
<keyword evidence="3" id="KW-1185">Reference proteome</keyword>